<gene>
    <name evidence="4" type="ORF">PCOR1329_LOCUS30588</name>
</gene>
<dbReference type="PROSITE" id="PS50088">
    <property type="entry name" value="ANK_REPEAT"/>
    <property type="match status" value="1"/>
</dbReference>
<keyword evidence="2 3" id="KW-0040">ANK repeat</keyword>
<dbReference type="InterPro" id="IPR002110">
    <property type="entry name" value="Ankyrin_rpt"/>
</dbReference>
<name>A0ABN9SLE8_9DINO</name>
<feature type="repeat" description="ANK" evidence="3">
    <location>
        <begin position="52"/>
        <end position="85"/>
    </location>
</feature>
<dbReference type="EMBL" id="CAUYUJ010011792">
    <property type="protein sequence ID" value="CAK0832609.1"/>
    <property type="molecule type" value="Genomic_DNA"/>
</dbReference>
<accession>A0ABN9SLE8</accession>
<dbReference type="PROSITE" id="PS50297">
    <property type="entry name" value="ANK_REP_REGION"/>
    <property type="match status" value="1"/>
</dbReference>
<evidence type="ECO:0000256" key="2">
    <source>
        <dbReference type="ARBA" id="ARBA00023043"/>
    </source>
</evidence>
<evidence type="ECO:0000313" key="4">
    <source>
        <dbReference type="EMBL" id="CAK0832609.1"/>
    </source>
</evidence>
<evidence type="ECO:0000313" key="5">
    <source>
        <dbReference type="Proteomes" id="UP001189429"/>
    </source>
</evidence>
<proteinExistence type="predicted"/>
<dbReference type="PANTHER" id="PTHR24198:SF165">
    <property type="entry name" value="ANKYRIN REPEAT-CONTAINING PROTEIN-RELATED"/>
    <property type="match status" value="1"/>
</dbReference>
<dbReference type="SMART" id="SM00248">
    <property type="entry name" value="ANK"/>
    <property type="match status" value="3"/>
</dbReference>
<sequence>MGYLVGQRGAQADARDMGGSQPVHCAACGGHVRIVRYLVEERGAEAAARDLDGRRPVHYAVGWGHLQVAKYLLEERGVEADARDRDGRQPVFFAASKGHLQVVKYLAEEAGRGGRRAGPGRLEAAAPCGQVGPLAGREVPRGGSGRGGRHVGPGRLAACALRGQAGPRALRKSCSVSRVQRFLTGFLDGIGLRILCRHHHGNSVVRSGSWHVRLLVWLTPVRRPQLWVSSHAGRFAVRFVSCLSWGRRRSVSVSAGLWRTRLSWARRFGPFSSREENPPEPDHLAFPKRPWAVTEHSPALSVI</sequence>
<keyword evidence="5" id="KW-1185">Reference proteome</keyword>
<evidence type="ECO:0000256" key="3">
    <source>
        <dbReference type="PROSITE-ProRule" id="PRU00023"/>
    </source>
</evidence>
<organism evidence="4 5">
    <name type="scientific">Prorocentrum cordatum</name>
    <dbReference type="NCBI Taxonomy" id="2364126"/>
    <lineage>
        <taxon>Eukaryota</taxon>
        <taxon>Sar</taxon>
        <taxon>Alveolata</taxon>
        <taxon>Dinophyceae</taxon>
        <taxon>Prorocentrales</taxon>
        <taxon>Prorocentraceae</taxon>
        <taxon>Prorocentrum</taxon>
    </lineage>
</organism>
<keyword evidence="1" id="KW-0677">Repeat</keyword>
<evidence type="ECO:0000256" key="1">
    <source>
        <dbReference type="ARBA" id="ARBA00022737"/>
    </source>
</evidence>
<reference evidence="4" key="1">
    <citation type="submission" date="2023-10" db="EMBL/GenBank/DDBJ databases">
        <authorList>
            <person name="Chen Y."/>
            <person name="Shah S."/>
            <person name="Dougan E. K."/>
            <person name="Thang M."/>
            <person name="Chan C."/>
        </authorList>
    </citation>
    <scope>NUCLEOTIDE SEQUENCE [LARGE SCALE GENOMIC DNA]</scope>
</reference>
<dbReference type="Pfam" id="PF12796">
    <property type="entry name" value="Ank_2"/>
    <property type="match status" value="1"/>
</dbReference>
<dbReference type="PANTHER" id="PTHR24198">
    <property type="entry name" value="ANKYRIN REPEAT AND PROTEIN KINASE DOMAIN-CONTAINING PROTEIN"/>
    <property type="match status" value="1"/>
</dbReference>
<dbReference type="SUPFAM" id="SSF48403">
    <property type="entry name" value="Ankyrin repeat"/>
    <property type="match status" value="1"/>
</dbReference>
<protein>
    <submittedName>
        <fullName evidence="4">Uncharacterized protein</fullName>
    </submittedName>
</protein>
<dbReference type="Gene3D" id="1.25.40.20">
    <property type="entry name" value="Ankyrin repeat-containing domain"/>
    <property type="match status" value="1"/>
</dbReference>
<dbReference type="InterPro" id="IPR036770">
    <property type="entry name" value="Ankyrin_rpt-contain_sf"/>
</dbReference>
<dbReference type="Proteomes" id="UP001189429">
    <property type="component" value="Unassembled WGS sequence"/>
</dbReference>
<comment type="caution">
    <text evidence="4">The sequence shown here is derived from an EMBL/GenBank/DDBJ whole genome shotgun (WGS) entry which is preliminary data.</text>
</comment>